<accession>A0ABR2N8Y7</accession>
<comment type="caution">
    <text evidence="1">The sequence shown here is derived from an EMBL/GenBank/DDBJ whole genome shotgun (WGS) entry which is preliminary data.</text>
</comment>
<name>A0ABR2N8Y7_9ROSI</name>
<dbReference type="EMBL" id="JBBPBN010000207">
    <property type="protein sequence ID" value="KAK8972608.1"/>
    <property type="molecule type" value="Genomic_DNA"/>
</dbReference>
<evidence type="ECO:0000313" key="2">
    <source>
        <dbReference type="Proteomes" id="UP001396334"/>
    </source>
</evidence>
<organism evidence="1 2">
    <name type="scientific">Hibiscus sabdariffa</name>
    <name type="common">roselle</name>
    <dbReference type="NCBI Taxonomy" id="183260"/>
    <lineage>
        <taxon>Eukaryota</taxon>
        <taxon>Viridiplantae</taxon>
        <taxon>Streptophyta</taxon>
        <taxon>Embryophyta</taxon>
        <taxon>Tracheophyta</taxon>
        <taxon>Spermatophyta</taxon>
        <taxon>Magnoliopsida</taxon>
        <taxon>eudicotyledons</taxon>
        <taxon>Gunneridae</taxon>
        <taxon>Pentapetalae</taxon>
        <taxon>rosids</taxon>
        <taxon>malvids</taxon>
        <taxon>Malvales</taxon>
        <taxon>Malvaceae</taxon>
        <taxon>Malvoideae</taxon>
        <taxon>Hibiscus</taxon>
    </lineage>
</organism>
<keyword evidence="2" id="KW-1185">Reference proteome</keyword>
<protein>
    <submittedName>
        <fullName evidence="1">Uncharacterized protein</fullName>
    </submittedName>
</protein>
<dbReference type="Proteomes" id="UP001396334">
    <property type="component" value="Unassembled WGS sequence"/>
</dbReference>
<proteinExistence type="predicted"/>
<evidence type="ECO:0000313" key="1">
    <source>
        <dbReference type="EMBL" id="KAK8972608.1"/>
    </source>
</evidence>
<reference evidence="1 2" key="1">
    <citation type="journal article" date="2024" name="G3 (Bethesda)">
        <title>Genome assembly of Hibiscus sabdariffa L. provides insights into metabolisms of medicinal natural products.</title>
        <authorList>
            <person name="Kim T."/>
        </authorList>
    </citation>
    <scope>NUCLEOTIDE SEQUENCE [LARGE SCALE GENOMIC DNA]</scope>
    <source>
        <strain evidence="1">TK-2024</strain>
        <tissue evidence="1">Old leaves</tissue>
    </source>
</reference>
<sequence>MVSILHLRTTSIAVIINNKLTVNPLLVCYKLVTVGLPKKDFHTLIASKSIDSSPHILPRAIYNSVTYPIDWLNNKTTRFRTLPANRIAREVRRKAFHCYNIKQHIARQ</sequence>
<gene>
    <name evidence="1" type="ORF">V6N11_082538</name>
</gene>